<gene>
    <name evidence="2" type="ORF">ARMOST_02549</name>
</gene>
<protein>
    <recommendedName>
        <fullName evidence="1">DUF1996 domain-containing protein</fullName>
    </recommendedName>
</protein>
<dbReference type="EMBL" id="FUEG01000002">
    <property type="protein sequence ID" value="SJK99258.1"/>
    <property type="molecule type" value="Genomic_DNA"/>
</dbReference>
<dbReference type="Pfam" id="PF09362">
    <property type="entry name" value="DUF1996"/>
    <property type="match status" value="1"/>
</dbReference>
<evidence type="ECO:0000259" key="1">
    <source>
        <dbReference type="Pfam" id="PF09362"/>
    </source>
</evidence>
<dbReference type="PANTHER" id="PTHR43662">
    <property type="match status" value="1"/>
</dbReference>
<dbReference type="STRING" id="47428.A0A284QS00"/>
<dbReference type="OrthoDB" id="74764at2759"/>
<dbReference type="OMA" id="LLYEMTW"/>
<organism evidence="2 3">
    <name type="scientific">Armillaria ostoyae</name>
    <name type="common">Armillaria root rot fungus</name>
    <dbReference type="NCBI Taxonomy" id="47428"/>
    <lineage>
        <taxon>Eukaryota</taxon>
        <taxon>Fungi</taxon>
        <taxon>Dikarya</taxon>
        <taxon>Basidiomycota</taxon>
        <taxon>Agaricomycotina</taxon>
        <taxon>Agaricomycetes</taxon>
        <taxon>Agaricomycetidae</taxon>
        <taxon>Agaricales</taxon>
        <taxon>Marasmiineae</taxon>
        <taxon>Physalacriaceae</taxon>
        <taxon>Armillaria</taxon>
    </lineage>
</organism>
<proteinExistence type="predicted"/>
<dbReference type="InterPro" id="IPR018535">
    <property type="entry name" value="DUF1996"/>
</dbReference>
<dbReference type="AlphaFoldDB" id="A0A284QS00"/>
<dbReference type="PANTHER" id="PTHR43662:SF3">
    <property type="entry name" value="DOMAIN PROTEIN, PUTATIVE (AFU_ORTHOLOGUE AFUA_6G11970)-RELATED"/>
    <property type="match status" value="1"/>
</dbReference>
<accession>A0A284QS00</accession>
<evidence type="ECO:0000313" key="3">
    <source>
        <dbReference type="Proteomes" id="UP000219338"/>
    </source>
</evidence>
<reference evidence="3" key="1">
    <citation type="journal article" date="2017" name="Nat. Ecol. Evol.">
        <title>Genome expansion and lineage-specific genetic innovations in the forest pathogenic fungi Armillaria.</title>
        <authorList>
            <person name="Sipos G."/>
            <person name="Prasanna A.N."/>
            <person name="Walter M.C."/>
            <person name="O'Connor E."/>
            <person name="Balint B."/>
            <person name="Krizsan K."/>
            <person name="Kiss B."/>
            <person name="Hess J."/>
            <person name="Varga T."/>
            <person name="Slot J."/>
            <person name="Riley R."/>
            <person name="Boka B."/>
            <person name="Rigling D."/>
            <person name="Barry K."/>
            <person name="Lee J."/>
            <person name="Mihaltcheva S."/>
            <person name="LaButti K."/>
            <person name="Lipzen A."/>
            <person name="Waldron R."/>
            <person name="Moloney N.M."/>
            <person name="Sperisen C."/>
            <person name="Kredics L."/>
            <person name="Vagvoelgyi C."/>
            <person name="Patrignani A."/>
            <person name="Fitzpatrick D."/>
            <person name="Nagy I."/>
            <person name="Doyle S."/>
            <person name="Anderson J.B."/>
            <person name="Grigoriev I.V."/>
            <person name="Gueldener U."/>
            <person name="Muensterkoetter M."/>
            <person name="Nagy L.G."/>
        </authorList>
    </citation>
    <scope>NUCLEOTIDE SEQUENCE [LARGE SCALE GENOMIC DNA]</scope>
    <source>
        <strain evidence="3">C18/9</strain>
    </source>
</reference>
<sequence>MRGSDFHARCRSFKVLSAPIVSVAFTQQLAERIDPILEPGVNPSQHVHTVHGGSNFGPSSTYQSMRQSQCTSCEVAQDLSNYWFPKLYFRDPKTGLFESVANGGLLIYYQNRGTKDVANGGPGLKAFPEGFRMLSGDPKKRSFQYPTGLGTQAELAERAIEWSCLRYTTNNPGYSGTGGFPTTDCEAGFQSRLHFPACWDGVNVDSSDHKSHVAFLSQLDNGDCPATHPVGLMKLFYEITWDINDFAGRWNPSDGWPFVYAHGDPTGYGWHGDFQNGWDVNALQRAIDQCNNPDNDTINGVVTACSVFNVISSDKANQCKINAVVNEDTEGTLAKLPGCNPIQKGPGDATMYTDAQCPH</sequence>
<dbReference type="Proteomes" id="UP000219338">
    <property type="component" value="Unassembled WGS sequence"/>
</dbReference>
<evidence type="ECO:0000313" key="2">
    <source>
        <dbReference type="EMBL" id="SJK99258.1"/>
    </source>
</evidence>
<name>A0A284QS00_ARMOS</name>
<feature type="domain" description="DUF1996" evidence="1">
    <location>
        <begin position="34"/>
        <end position="278"/>
    </location>
</feature>
<keyword evidence="3" id="KW-1185">Reference proteome</keyword>